<feature type="compositionally biased region" description="Acidic residues" evidence="1">
    <location>
        <begin position="36"/>
        <end position="49"/>
    </location>
</feature>
<protein>
    <submittedName>
        <fullName evidence="2">Uncharacterized protein</fullName>
    </submittedName>
</protein>
<dbReference type="Proteomes" id="UP000187283">
    <property type="component" value="Unassembled WGS sequence"/>
</dbReference>
<dbReference type="AlphaFoldDB" id="A0A1R1YDM8"/>
<organism evidence="2 3">
    <name type="scientific">Smittium culicis</name>
    <dbReference type="NCBI Taxonomy" id="133412"/>
    <lineage>
        <taxon>Eukaryota</taxon>
        <taxon>Fungi</taxon>
        <taxon>Fungi incertae sedis</taxon>
        <taxon>Zoopagomycota</taxon>
        <taxon>Kickxellomycotina</taxon>
        <taxon>Harpellomycetes</taxon>
        <taxon>Harpellales</taxon>
        <taxon>Legeriomycetaceae</taxon>
        <taxon>Smittium</taxon>
    </lineage>
</organism>
<name>A0A1R1YDM8_9FUNG</name>
<evidence type="ECO:0000256" key="1">
    <source>
        <dbReference type="SAM" id="MobiDB-lite"/>
    </source>
</evidence>
<feature type="region of interest" description="Disordered" evidence="1">
    <location>
        <begin position="22"/>
        <end position="49"/>
    </location>
</feature>
<keyword evidence="3" id="KW-1185">Reference proteome</keyword>
<reference evidence="2 3" key="1">
    <citation type="submission" date="2017-01" db="EMBL/GenBank/DDBJ databases">
        <authorList>
            <person name="Mah S.A."/>
            <person name="Swanson W.J."/>
            <person name="Moy G.W."/>
            <person name="Vacquier V.D."/>
        </authorList>
    </citation>
    <scope>NUCLEOTIDE SEQUENCE [LARGE SCALE GENOMIC DNA]</scope>
    <source>
        <strain evidence="2 3">GSMNP</strain>
    </source>
</reference>
<evidence type="ECO:0000313" key="2">
    <source>
        <dbReference type="EMBL" id="OMJ25024.1"/>
    </source>
</evidence>
<proteinExistence type="predicted"/>
<sequence>MAECRKEEVELMREGLAGLLNPVNGGVTTAGSGDKEEGEDESVSVTDDSEPVFSRRAGLLCAAYQGGGLAECMIGPMEMGGTGIGFQ</sequence>
<gene>
    <name evidence="2" type="ORF">AYI70_g1181</name>
</gene>
<dbReference type="EMBL" id="LSSN01000239">
    <property type="protein sequence ID" value="OMJ25024.1"/>
    <property type="molecule type" value="Genomic_DNA"/>
</dbReference>
<comment type="caution">
    <text evidence="2">The sequence shown here is derived from an EMBL/GenBank/DDBJ whole genome shotgun (WGS) entry which is preliminary data.</text>
</comment>
<evidence type="ECO:0000313" key="3">
    <source>
        <dbReference type="Proteomes" id="UP000187283"/>
    </source>
</evidence>
<accession>A0A1R1YDM8</accession>